<feature type="domain" description="Peptidase C14 caspase" evidence="3">
    <location>
        <begin position="12"/>
        <end position="210"/>
    </location>
</feature>
<dbReference type="SUPFAM" id="SSF52540">
    <property type="entry name" value="P-loop containing nucleoside triphosphate hydrolases"/>
    <property type="match status" value="1"/>
</dbReference>
<dbReference type="SUPFAM" id="SSF52129">
    <property type="entry name" value="Caspase-like"/>
    <property type="match status" value="1"/>
</dbReference>
<evidence type="ECO:0000256" key="1">
    <source>
        <dbReference type="SAM" id="MobiDB-lite"/>
    </source>
</evidence>
<dbReference type="InterPro" id="IPR027417">
    <property type="entry name" value="P-loop_NTPase"/>
</dbReference>
<evidence type="ECO:0000313" key="5">
    <source>
        <dbReference type="EMBL" id="MCT2588250.1"/>
    </source>
</evidence>
<keyword evidence="6" id="KW-1185">Reference proteome</keyword>
<dbReference type="InterPro" id="IPR052754">
    <property type="entry name" value="NTPase_KAP_P-loop"/>
</dbReference>
<dbReference type="InterPro" id="IPR011600">
    <property type="entry name" value="Pept_C14_caspase"/>
</dbReference>
<name>A0ABT2JLI2_9PSEU</name>
<feature type="domain" description="KAP NTPase" evidence="4">
    <location>
        <begin position="299"/>
        <end position="675"/>
    </location>
</feature>
<keyword evidence="2" id="KW-0812">Transmembrane</keyword>
<comment type="caution">
    <text evidence="5">The sequence shown here is derived from an EMBL/GenBank/DDBJ whole genome shotgun (WGS) entry which is preliminary data.</text>
</comment>
<organism evidence="5 6">
    <name type="scientific">Actinophytocola gossypii</name>
    <dbReference type="NCBI Taxonomy" id="2812003"/>
    <lineage>
        <taxon>Bacteria</taxon>
        <taxon>Bacillati</taxon>
        <taxon>Actinomycetota</taxon>
        <taxon>Actinomycetes</taxon>
        <taxon>Pseudonocardiales</taxon>
        <taxon>Pseudonocardiaceae</taxon>
    </lineage>
</organism>
<dbReference type="PANTHER" id="PTHR22674">
    <property type="entry name" value="NTPASE, KAP FAMILY P-LOOP DOMAIN-CONTAINING 1"/>
    <property type="match status" value="1"/>
</dbReference>
<dbReference type="InterPro" id="IPR029030">
    <property type="entry name" value="Caspase-like_dom_sf"/>
</dbReference>
<feature type="compositionally biased region" description="Acidic residues" evidence="1">
    <location>
        <begin position="266"/>
        <end position="275"/>
    </location>
</feature>
<sequence length="766" mass="83273">MNEDEPRATAREAVLIGVSSYSDTEMPDLPQIRNNLQDLAQVLEEQGGFRTTVIQDPDDPIVPATTLSDVAETADVLVVYYSGHGLVDDHGHLNLATTRTNVRLLHSTALSAEQVAHELQGSRARVRILILDCAYSGRAILPATKELPTLEPHGAFLLASSGPNEIALAPAGELYTAFTGELIRSLRQGIPDAGAELALDDVYEAVRRRLVTLGYPAPVARGDASAGRAPLVRNLAGGGPPPPTSHRPALAEYPDSFDPTERVGSGEEDLDWSDDNPAEVDLLNRGPLATVIGMRLVEMHATRPSTSFLLHLDGPWGSGKSTLLNLMEARLGGFFRVARFDAWRQSRLAPAWWSLLTVLRAEIRSGRSWWRRPLLRVSESVARVRRTGAPYLVALALVAAVAAGVGMLIWPSGGAVTGWEQPLKAITALAAALATLTGGALLAARLLLWDSVRGARLFEQTQSNPMADIAAHFRWLLERSDKPVVFFVDDLDRCDQTYVVDLLDTVQTLVRASSDPRERARRAAYFVVAADGAWLRRGYEARHEQFTKCADELGTPLGYLFLDKLFQLTVPMPALTGAAQSAFLDNMLRIAAPTTSRSGVADPAPAPQTRRRISGLEARLRAFEEGQAASVVTALSTAAERGRAEHTLRKFASVLGDNPRSVKKFVNTFSLLRSIRFLEDSDVDPDALALWSLVVVRWPDVAHHLSAHPDAVAGILEPLWCADHFPERLRIAAASEDLRAIIRTTDGGPLTANVIRKCCGAPHLRP</sequence>
<evidence type="ECO:0000256" key="2">
    <source>
        <dbReference type="SAM" id="Phobius"/>
    </source>
</evidence>
<dbReference type="Gene3D" id="3.40.50.1460">
    <property type="match status" value="1"/>
</dbReference>
<dbReference type="Proteomes" id="UP001156441">
    <property type="component" value="Unassembled WGS sequence"/>
</dbReference>
<feature type="transmembrane region" description="Helical" evidence="2">
    <location>
        <begin position="425"/>
        <end position="448"/>
    </location>
</feature>
<keyword evidence="2" id="KW-1133">Transmembrane helix</keyword>
<dbReference type="EMBL" id="JAFFZE010000036">
    <property type="protein sequence ID" value="MCT2588250.1"/>
    <property type="molecule type" value="Genomic_DNA"/>
</dbReference>
<evidence type="ECO:0000313" key="6">
    <source>
        <dbReference type="Proteomes" id="UP001156441"/>
    </source>
</evidence>
<dbReference type="NCBIfam" id="NF047832">
    <property type="entry name" value="caspase_w_EACC1"/>
    <property type="match status" value="1"/>
</dbReference>
<feature type="transmembrane region" description="Helical" evidence="2">
    <location>
        <begin position="391"/>
        <end position="413"/>
    </location>
</feature>
<dbReference type="RefSeq" id="WP_260196213.1">
    <property type="nucleotide sequence ID" value="NZ_JAFFZE010000036.1"/>
</dbReference>
<protein>
    <submittedName>
        <fullName evidence="5">Caspase family protein</fullName>
    </submittedName>
</protein>
<dbReference type="Pfam" id="PF07693">
    <property type="entry name" value="KAP_NTPase"/>
    <property type="match status" value="1"/>
</dbReference>
<gene>
    <name evidence="5" type="ORF">JT362_34585</name>
</gene>
<dbReference type="PANTHER" id="PTHR22674:SF6">
    <property type="entry name" value="NTPASE KAP FAMILY P-LOOP DOMAIN-CONTAINING PROTEIN 1"/>
    <property type="match status" value="1"/>
</dbReference>
<feature type="region of interest" description="Disordered" evidence="1">
    <location>
        <begin position="230"/>
        <end position="275"/>
    </location>
</feature>
<proteinExistence type="predicted"/>
<evidence type="ECO:0000259" key="3">
    <source>
        <dbReference type="Pfam" id="PF00656"/>
    </source>
</evidence>
<dbReference type="Pfam" id="PF00656">
    <property type="entry name" value="Peptidase_C14"/>
    <property type="match status" value="1"/>
</dbReference>
<reference evidence="5 6" key="1">
    <citation type="submission" date="2021-02" db="EMBL/GenBank/DDBJ databases">
        <title>Actinophytocola xerophila sp. nov., isolated from soil of cotton cropping field.</title>
        <authorList>
            <person name="Huang R."/>
            <person name="Chen X."/>
            <person name="Ge X."/>
            <person name="Liu W."/>
        </authorList>
    </citation>
    <scope>NUCLEOTIDE SEQUENCE [LARGE SCALE GENOMIC DNA]</scope>
    <source>
        <strain evidence="5 6">S1-96</strain>
    </source>
</reference>
<accession>A0ABT2JLI2</accession>
<keyword evidence="2" id="KW-0472">Membrane</keyword>
<evidence type="ECO:0000259" key="4">
    <source>
        <dbReference type="Pfam" id="PF07693"/>
    </source>
</evidence>
<dbReference type="Gene3D" id="3.40.50.300">
    <property type="entry name" value="P-loop containing nucleotide triphosphate hydrolases"/>
    <property type="match status" value="1"/>
</dbReference>
<dbReference type="InterPro" id="IPR011646">
    <property type="entry name" value="KAP_P-loop"/>
</dbReference>